<sequence>MHWRFHAMLNREKGTILLDLTWPRQETGGPEGLGQERCEVPIDKLQQAANRYGSVHVVLDQLYLAIFEKHNIKPPAVPLRMVRGGTRARSVNNSGGGPIEFE</sequence>
<comment type="caution">
    <text evidence="1">The sequence shown here is derived from an EMBL/GenBank/DDBJ whole genome shotgun (WGS) entry which is preliminary data.</text>
</comment>
<gene>
    <name evidence="1" type="ORF">GTS_53550</name>
</gene>
<evidence type="ECO:0000313" key="2">
    <source>
        <dbReference type="Proteomes" id="UP000298860"/>
    </source>
</evidence>
<reference evidence="2" key="1">
    <citation type="submission" date="2019-04" db="EMBL/GenBank/DDBJ databases">
        <title>Draft genome sequence of Pseudonocardiaceae bacterium SL3-2-4.</title>
        <authorList>
            <person name="Ningsih F."/>
            <person name="Yokota A."/>
            <person name="Sakai Y."/>
            <person name="Nanatani K."/>
            <person name="Yabe S."/>
            <person name="Oetari A."/>
            <person name="Sjamsuridzal W."/>
        </authorList>
    </citation>
    <scope>NUCLEOTIDE SEQUENCE [LARGE SCALE GENOMIC DNA]</scope>
    <source>
        <strain evidence="2">SL3-2-4</strain>
    </source>
</reference>
<dbReference type="AlphaFoldDB" id="A0A4D4JE84"/>
<accession>A0A4D4JE84</accession>
<proteinExistence type="predicted"/>
<dbReference type="Proteomes" id="UP000298860">
    <property type="component" value="Unassembled WGS sequence"/>
</dbReference>
<organism evidence="1 2">
    <name type="scientific">Gandjariella thermophila</name>
    <dbReference type="NCBI Taxonomy" id="1931992"/>
    <lineage>
        <taxon>Bacteria</taxon>
        <taxon>Bacillati</taxon>
        <taxon>Actinomycetota</taxon>
        <taxon>Actinomycetes</taxon>
        <taxon>Pseudonocardiales</taxon>
        <taxon>Pseudonocardiaceae</taxon>
        <taxon>Gandjariella</taxon>
    </lineage>
</organism>
<keyword evidence="2" id="KW-1185">Reference proteome</keyword>
<protein>
    <submittedName>
        <fullName evidence="1">Uncharacterized protein</fullName>
    </submittedName>
</protein>
<dbReference type="EMBL" id="BJFL01000053">
    <property type="protein sequence ID" value="GDY33722.1"/>
    <property type="molecule type" value="Genomic_DNA"/>
</dbReference>
<name>A0A4D4JE84_9PSEU</name>
<evidence type="ECO:0000313" key="1">
    <source>
        <dbReference type="EMBL" id="GDY33722.1"/>
    </source>
</evidence>